<dbReference type="PANTHER" id="PTHR43366">
    <property type="entry name" value="PYRUVATE SYNTHASE SUBUNIT PORC"/>
    <property type="match status" value="1"/>
</dbReference>
<dbReference type="GO" id="GO:0016625">
    <property type="term" value="F:oxidoreductase activity, acting on the aldehyde or oxo group of donors, iron-sulfur protein as acceptor"/>
    <property type="evidence" value="ECO:0007669"/>
    <property type="project" value="InterPro"/>
</dbReference>
<dbReference type="InterPro" id="IPR019752">
    <property type="entry name" value="Pyrv/ketoisovalerate_OxRed_cat"/>
</dbReference>
<protein>
    <submittedName>
        <fullName evidence="3">2-oxoacid:acceptor oxidoreductase family protein</fullName>
    </submittedName>
</protein>
<keyword evidence="1" id="KW-0560">Oxidoreductase</keyword>
<dbReference type="KEGG" id="rher:EHE19_009670"/>
<dbReference type="Pfam" id="PF01558">
    <property type="entry name" value="POR"/>
    <property type="match status" value="1"/>
</dbReference>
<reference evidence="3 4" key="1">
    <citation type="submission" date="2020-09" db="EMBL/GenBank/DDBJ databases">
        <title>Characterization and genome sequencing of Ruminiclostridium sp. nov. MA18.</title>
        <authorList>
            <person name="Rettenmaier R."/>
            <person name="Kowollik M.-L."/>
            <person name="Liebl W."/>
            <person name="Zverlov V."/>
        </authorList>
    </citation>
    <scope>NUCLEOTIDE SEQUENCE [LARGE SCALE GENOMIC DNA]</scope>
    <source>
        <strain evidence="3 4">MA18</strain>
    </source>
</reference>
<dbReference type="PANTHER" id="PTHR43366:SF1">
    <property type="entry name" value="PYRUVATE SYNTHASE SUBUNIT PORC"/>
    <property type="match status" value="1"/>
</dbReference>
<dbReference type="NCBIfam" id="TIGR02175">
    <property type="entry name" value="PorC_KorC"/>
    <property type="match status" value="1"/>
</dbReference>
<sequence>MIEITFLGRGGQGAFTSSRILGAAVSLYENKYALSFPSFGPERRGAPVFAYTKIDNKPIRDRSQSELSDYFVILDDSLYTDKLLTKLKPNGKIILNTSQNIESENIIGFNANNAAEQFLGAPISNTAMLAVLVANTKIVSRENLLSAIDYDMPQRLAVKNKTLVENIFEAIEGVKI</sequence>
<dbReference type="InterPro" id="IPR002869">
    <property type="entry name" value="Pyrv_flavodox_OxRed_cen"/>
</dbReference>
<name>A0A4U7JKH3_9FIRM</name>
<evidence type="ECO:0000313" key="4">
    <source>
        <dbReference type="Proteomes" id="UP000306409"/>
    </source>
</evidence>
<dbReference type="Proteomes" id="UP000306409">
    <property type="component" value="Chromosome"/>
</dbReference>
<evidence type="ECO:0000256" key="1">
    <source>
        <dbReference type="ARBA" id="ARBA00023002"/>
    </source>
</evidence>
<dbReference type="SUPFAM" id="SSF53323">
    <property type="entry name" value="Pyruvate-ferredoxin oxidoreductase, PFOR, domain III"/>
    <property type="match status" value="1"/>
</dbReference>
<feature type="domain" description="Pyruvate/ketoisovalerate oxidoreductase catalytic" evidence="2">
    <location>
        <begin position="10"/>
        <end position="165"/>
    </location>
</feature>
<keyword evidence="4" id="KW-1185">Reference proteome</keyword>
<dbReference type="InterPro" id="IPR011894">
    <property type="entry name" value="PorC_KorC"/>
</dbReference>
<evidence type="ECO:0000259" key="2">
    <source>
        <dbReference type="Pfam" id="PF01558"/>
    </source>
</evidence>
<dbReference type="OrthoDB" id="9794954at2"/>
<dbReference type="AlphaFoldDB" id="A0A4U7JKH3"/>
<evidence type="ECO:0000313" key="3">
    <source>
        <dbReference type="EMBL" id="QNU68636.1"/>
    </source>
</evidence>
<accession>A0A4U7JKH3</accession>
<dbReference type="EMBL" id="CP061336">
    <property type="protein sequence ID" value="QNU68636.1"/>
    <property type="molecule type" value="Genomic_DNA"/>
</dbReference>
<organism evidence="3 4">
    <name type="scientific">Ruminiclostridium herbifermentans</name>
    <dbReference type="NCBI Taxonomy" id="2488810"/>
    <lineage>
        <taxon>Bacteria</taxon>
        <taxon>Bacillati</taxon>
        <taxon>Bacillota</taxon>
        <taxon>Clostridia</taxon>
        <taxon>Eubacteriales</taxon>
        <taxon>Oscillospiraceae</taxon>
        <taxon>Ruminiclostridium</taxon>
    </lineage>
</organism>
<dbReference type="Gene3D" id="3.40.920.10">
    <property type="entry name" value="Pyruvate-ferredoxin oxidoreductase, PFOR, domain III"/>
    <property type="match status" value="1"/>
</dbReference>
<proteinExistence type="predicted"/>
<dbReference type="RefSeq" id="WP_137696133.1">
    <property type="nucleotide sequence ID" value="NZ_CP061336.1"/>
</dbReference>
<dbReference type="InterPro" id="IPR051626">
    <property type="entry name" value="Oxidoreductase_gamma_subunit"/>
</dbReference>
<gene>
    <name evidence="3" type="ORF">EHE19_009670</name>
</gene>